<comment type="subcellular location">
    <subcellularLocation>
        <location evidence="1">Cell membrane</location>
        <topology evidence="1">Multi-pass membrane protein</topology>
    </subcellularLocation>
</comment>
<keyword evidence="8" id="KW-1185">Reference proteome</keyword>
<feature type="transmembrane region" description="Helical" evidence="6">
    <location>
        <begin position="61"/>
        <end position="79"/>
    </location>
</feature>
<dbReference type="Pfam" id="PF03626">
    <property type="entry name" value="COX4_pro"/>
    <property type="match status" value="1"/>
</dbReference>
<keyword evidence="3 6" id="KW-0812">Transmembrane</keyword>
<dbReference type="RefSeq" id="WP_207561605.1">
    <property type="nucleotide sequence ID" value="NZ_CP046072.1"/>
</dbReference>
<keyword evidence="2" id="KW-1003">Cell membrane</keyword>
<dbReference type="KEGG" id="saqt:GJV85_11940"/>
<proteinExistence type="predicted"/>
<evidence type="ECO:0000256" key="6">
    <source>
        <dbReference type="SAM" id="Phobius"/>
    </source>
</evidence>
<evidence type="ECO:0000256" key="3">
    <source>
        <dbReference type="ARBA" id="ARBA00022692"/>
    </source>
</evidence>
<protein>
    <recommendedName>
        <fullName evidence="9">Cytochrome C oxidase subunit IV</fullName>
    </recommendedName>
</protein>
<evidence type="ECO:0000313" key="8">
    <source>
        <dbReference type="Proteomes" id="UP000671852"/>
    </source>
</evidence>
<evidence type="ECO:0000256" key="1">
    <source>
        <dbReference type="ARBA" id="ARBA00004651"/>
    </source>
</evidence>
<reference evidence="7" key="2">
    <citation type="submission" date="2021-04" db="EMBL/GenBank/DDBJ databases">
        <title>Isolation and characterization of a novel species of the genus Sulfurimonas.</title>
        <authorList>
            <person name="Fukui M."/>
        </authorList>
    </citation>
    <scope>NUCLEOTIDE SEQUENCE</scope>
    <source>
        <strain evidence="7">H1576</strain>
    </source>
</reference>
<accession>A0A975B253</accession>
<keyword evidence="5 6" id="KW-0472">Membrane</keyword>
<organism evidence="7 8">
    <name type="scientific">Sulfurimonas aquatica</name>
    <dbReference type="NCBI Taxonomy" id="2672570"/>
    <lineage>
        <taxon>Bacteria</taxon>
        <taxon>Pseudomonadati</taxon>
        <taxon>Campylobacterota</taxon>
        <taxon>Epsilonproteobacteria</taxon>
        <taxon>Campylobacterales</taxon>
        <taxon>Sulfurimonadaceae</taxon>
        <taxon>Sulfurimonas</taxon>
    </lineage>
</organism>
<dbReference type="GO" id="GO:0005886">
    <property type="term" value="C:plasma membrane"/>
    <property type="evidence" value="ECO:0007669"/>
    <property type="project" value="UniProtKB-SubCell"/>
</dbReference>
<feature type="transmembrane region" description="Helical" evidence="6">
    <location>
        <begin position="7"/>
        <end position="23"/>
    </location>
</feature>
<dbReference type="Proteomes" id="UP000671852">
    <property type="component" value="Chromosome"/>
</dbReference>
<gene>
    <name evidence="7" type="ORF">GJV85_11940</name>
</gene>
<evidence type="ECO:0000256" key="5">
    <source>
        <dbReference type="ARBA" id="ARBA00023136"/>
    </source>
</evidence>
<dbReference type="AlphaFoldDB" id="A0A975B253"/>
<name>A0A975B253_9BACT</name>
<evidence type="ECO:0008006" key="9">
    <source>
        <dbReference type="Google" id="ProtNLM"/>
    </source>
</evidence>
<evidence type="ECO:0000313" key="7">
    <source>
        <dbReference type="EMBL" id="QSZ42794.1"/>
    </source>
</evidence>
<reference evidence="7" key="1">
    <citation type="submission" date="2019-11" db="EMBL/GenBank/DDBJ databases">
        <authorList>
            <person name="Kojima H."/>
        </authorList>
    </citation>
    <scope>NUCLEOTIDE SEQUENCE</scope>
    <source>
        <strain evidence="7">H1576</strain>
    </source>
</reference>
<evidence type="ECO:0000256" key="2">
    <source>
        <dbReference type="ARBA" id="ARBA00022475"/>
    </source>
</evidence>
<feature type="transmembrane region" description="Helical" evidence="6">
    <location>
        <begin position="29"/>
        <end position="49"/>
    </location>
</feature>
<dbReference type="EMBL" id="CP046072">
    <property type="protein sequence ID" value="QSZ42794.1"/>
    <property type="molecule type" value="Genomic_DNA"/>
</dbReference>
<dbReference type="InterPro" id="IPR005171">
    <property type="entry name" value="Cyt_c_oxidase_su4_prok"/>
</dbReference>
<evidence type="ECO:0000256" key="4">
    <source>
        <dbReference type="ARBA" id="ARBA00022989"/>
    </source>
</evidence>
<keyword evidence="4 6" id="KW-1133">Transmembrane helix</keyword>
<sequence>MNIDKIWIILVSLTSFTFLVGYFKLVSDAIITLLLLGTFIKGLLVIEHFMQLKDVVLSYRIIPILWLGTILLLVGAAYYF</sequence>